<accession>A0ABW9Z6X2</accession>
<proteinExistence type="predicted"/>
<gene>
    <name evidence="1" type="ORF">GR303_18775</name>
</gene>
<organism evidence="1 2">
    <name type="scientific">Microvirga arsenatis</name>
    <dbReference type="NCBI Taxonomy" id="2692265"/>
    <lineage>
        <taxon>Bacteria</taxon>
        <taxon>Pseudomonadati</taxon>
        <taxon>Pseudomonadota</taxon>
        <taxon>Alphaproteobacteria</taxon>
        <taxon>Hyphomicrobiales</taxon>
        <taxon>Methylobacteriaceae</taxon>
        <taxon>Microvirga</taxon>
    </lineage>
</organism>
<protein>
    <recommendedName>
        <fullName evidence="3">Alpha/beta hydrolase</fullName>
    </recommendedName>
</protein>
<evidence type="ECO:0000313" key="1">
    <source>
        <dbReference type="EMBL" id="NBJ26389.1"/>
    </source>
</evidence>
<evidence type="ECO:0008006" key="3">
    <source>
        <dbReference type="Google" id="ProtNLM"/>
    </source>
</evidence>
<evidence type="ECO:0000313" key="2">
    <source>
        <dbReference type="Proteomes" id="UP000818323"/>
    </source>
</evidence>
<dbReference type="RefSeq" id="WP_161726288.1">
    <property type="nucleotide sequence ID" value="NZ_JAAAXI010000032.1"/>
</dbReference>
<comment type="caution">
    <text evidence="1">The sequence shown here is derived from an EMBL/GenBank/DDBJ whole genome shotgun (WGS) entry which is preliminary data.</text>
</comment>
<dbReference type="InterPro" id="IPR029058">
    <property type="entry name" value="AB_hydrolase_fold"/>
</dbReference>
<dbReference type="SUPFAM" id="SSF53474">
    <property type="entry name" value="alpha/beta-Hydrolases"/>
    <property type="match status" value="1"/>
</dbReference>
<name>A0ABW9Z6X2_9HYPH</name>
<dbReference type="Gene3D" id="3.40.50.1820">
    <property type="entry name" value="alpha/beta hydrolase"/>
    <property type="match status" value="1"/>
</dbReference>
<keyword evidence="2" id="KW-1185">Reference proteome</keyword>
<reference evidence="1 2" key="1">
    <citation type="submission" date="2020-01" db="EMBL/GenBank/DDBJ databases">
        <title>Microvirga sp. nov., an arsenate reduction bacterium isolated from Tibet hotspring sediments.</title>
        <authorList>
            <person name="Yuan C.-G."/>
        </authorList>
    </citation>
    <scope>NUCLEOTIDE SEQUENCE [LARGE SCALE GENOMIC DNA]</scope>
    <source>
        <strain evidence="1 2">SYSU G3D203</strain>
    </source>
</reference>
<dbReference type="Proteomes" id="UP000818323">
    <property type="component" value="Unassembled WGS sequence"/>
</dbReference>
<dbReference type="EMBL" id="JAAAXJ010000013">
    <property type="protein sequence ID" value="NBJ26389.1"/>
    <property type="molecule type" value="Genomic_DNA"/>
</dbReference>
<sequence length="220" mass="23768">MRQDKIDIRGRNGFPISGSLIRQDGPASRLAVFFPGLTYRNGMPVLHYPRQLLLARGYDVLNVDYAYDAIPDFMALPEADMIAWIGEDARAAMGAAFALGPYAHFTLVGKSLGTAAMAAVAPDEPRLASADLIWLTPGFRTHGVAERMARSPQRSIIVIGTADPHYEETHVSAARTRGAEVVEMPGLDHGLEKPGDVAGSLLAMREIMERIAAWVDASPG</sequence>